<proteinExistence type="predicted"/>
<gene>
    <name evidence="1" type="ORF">Pan97_16810</name>
</gene>
<sequence>MARCLVWKESEAIGASICSVKQRCFSGADIATGGCVEKLTAELFVRDPPSRHSKTAQSQDGDIGT</sequence>
<dbReference type="AlphaFoldDB" id="A0A518C620"/>
<dbReference type="Proteomes" id="UP000318626">
    <property type="component" value="Chromosome"/>
</dbReference>
<evidence type="ECO:0000313" key="1">
    <source>
        <dbReference type="EMBL" id="QDU74669.1"/>
    </source>
</evidence>
<reference evidence="2" key="1">
    <citation type="submission" date="2019-02" db="EMBL/GenBank/DDBJ databases">
        <title>Deep-cultivation of Planctomycetes and their phenomic and genomic characterization uncovers novel biology.</title>
        <authorList>
            <person name="Wiegand S."/>
            <person name="Jogler M."/>
            <person name="Boedeker C."/>
            <person name="Pinto D."/>
            <person name="Vollmers J."/>
            <person name="Rivas-Marin E."/>
            <person name="Kohn T."/>
            <person name="Peeters S.H."/>
            <person name="Heuer A."/>
            <person name="Rast P."/>
            <person name="Oberbeckmann S."/>
            <person name="Bunk B."/>
            <person name="Jeske O."/>
            <person name="Meyerdierks A."/>
            <person name="Storesund J.E."/>
            <person name="Kallscheuer N."/>
            <person name="Luecker S."/>
            <person name="Lage O.M."/>
            <person name="Pohl T."/>
            <person name="Merkel B.J."/>
            <person name="Hornburger P."/>
            <person name="Mueller R.-W."/>
            <person name="Bruemmer F."/>
            <person name="Labrenz M."/>
            <person name="Spormann A.M."/>
            <person name="Op den Camp H."/>
            <person name="Overmann J."/>
            <person name="Amann R."/>
            <person name="Jetten M.S.M."/>
            <person name="Mascher T."/>
            <person name="Medema M.H."/>
            <person name="Devos D.P."/>
            <person name="Kaster A.-K."/>
            <person name="Ovreas L."/>
            <person name="Rohde M."/>
            <person name="Galperin M.Y."/>
            <person name="Jogler C."/>
        </authorList>
    </citation>
    <scope>NUCLEOTIDE SEQUENCE [LARGE SCALE GENOMIC DNA]</scope>
    <source>
        <strain evidence="2">Pan97</strain>
    </source>
</reference>
<keyword evidence="2" id="KW-1185">Reference proteome</keyword>
<dbReference type="KEGG" id="bvo:Pan97_16810"/>
<dbReference type="EMBL" id="CP036289">
    <property type="protein sequence ID" value="QDU74669.1"/>
    <property type="molecule type" value="Genomic_DNA"/>
</dbReference>
<organism evidence="1 2">
    <name type="scientific">Bremerella volcania</name>
    <dbReference type="NCBI Taxonomy" id="2527984"/>
    <lineage>
        <taxon>Bacteria</taxon>
        <taxon>Pseudomonadati</taxon>
        <taxon>Planctomycetota</taxon>
        <taxon>Planctomycetia</taxon>
        <taxon>Pirellulales</taxon>
        <taxon>Pirellulaceae</taxon>
        <taxon>Bremerella</taxon>
    </lineage>
</organism>
<dbReference type="RefSeq" id="WP_144971607.1">
    <property type="nucleotide sequence ID" value="NZ_CP036289.1"/>
</dbReference>
<name>A0A518C620_9BACT</name>
<protein>
    <submittedName>
        <fullName evidence="1">Uncharacterized protein</fullName>
    </submittedName>
</protein>
<accession>A0A518C620</accession>
<evidence type="ECO:0000313" key="2">
    <source>
        <dbReference type="Proteomes" id="UP000318626"/>
    </source>
</evidence>